<sequence length="290" mass="34360">MKDTIYSREQYLRKKAAEKEPLNIQLTNNYAFRKLFKMNYIARGFLIALLGLDEEDVVKLEVIDPFEEGENEEEKEGILDIKIYLNDNKKINIEMQNRYQEDWTERSLFYNCRMFTEGLYHGQPYGDLEPCIHVGILDFDLMKTPGFHHHIKLLDIKTNEEYSSKLQFHVVQLKQVESATEEEKQTELYYWAKLLAAKDWKQVEETIRGNPYREAVKNEMYKMSQDEKERYLYLREEMAVSDEVSRMRTAKDEGIQLAKKVFKLSQKGYTAAQIAEECNIEESEVKEILA</sequence>
<dbReference type="InterPro" id="IPR010106">
    <property type="entry name" value="RpnA"/>
</dbReference>
<accession>A0ABX2HWZ7</accession>
<evidence type="ECO:0000313" key="2">
    <source>
        <dbReference type="Proteomes" id="UP001644750"/>
    </source>
</evidence>
<comment type="caution">
    <text evidence="1">The sequence shown here is derived from an EMBL/GenBank/DDBJ whole genome shotgun (WGS) entry which is preliminary data.</text>
</comment>
<evidence type="ECO:0000313" key="1">
    <source>
        <dbReference type="EMBL" id="NSJ79264.1"/>
    </source>
</evidence>
<protein>
    <submittedName>
        <fullName evidence="1">Rpn family recombination-promoting nuclease/putative transposase</fullName>
    </submittedName>
</protein>
<dbReference type="PANTHER" id="PTHR41317:SF1">
    <property type="entry name" value="PD-(D_E)XK NUCLEASE FAMILY TRANSPOSASE"/>
    <property type="match status" value="1"/>
</dbReference>
<dbReference type="PANTHER" id="PTHR41317">
    <property type="entry name" value="PD-(D_E)XK NUCLEASE FAMILY TRANSPOSASE"/>
    <property type="match status" value="1"/>
</dbReference>
<gene>
    <name evidence="1" type="ORF">G5A72_06615</name>
</gene>
<keyword evidence="2" id="KW-1185">Reference proteome</keyword>
<dbReference type="Proteomes" id="UP001644750">
    <property type="component" value="Unassembled WGS sequence"/>
</dbReference>
<organism evidence="1 2">
    <name type="scientific">Anaerostipes hadrus</name>
    <dbReference type="NCBI Taxonomy" id="649756"/>
    <lineage>
        <taxon>Bacteria</taxon>
        <taxon>Bacillati</taxon>
        <taxon>Bacillota</taxon>
        <taxon>Clostridia</taxon>
        <taxon>Lachnospirales</taxon>
        <taxon>Lachnospiraceae</taxon>
        <taxon>Anaerostipes</taxon>
    </lineage>
</organism>
<reference evidence="1 2" key="1">
    <citation type="journal article" date="2020" name="Cell Host Microbe">
        <title>Functional and Genomic Variation between Human-Derived Isolates of Lachnospiraceae Reveals Inter- and Intra-Species Diversity.</title>
        <authorList>
            <person name="Sorbara M.T."/>
            <person name="Littmann E.R."/>
            <person name="Fontana E."/>
            <person name="Moody T.U."/>
            <person name="Kohout C.E."/>
            <person name="Gjonbalaj M."/>
            <person name="Eaton V."/>
            <person name="Seok R."/>
            <person name="Leiner I.M."/>
            <person name="Pamer E.G."/>
        </authorList>
    </citation>
    <scope>NUCLEOTIDE SEQUENCE [LARGE SCALE GENOMIC DNA]</scope>
    <source>
        <strain evidence="1 2">MSK.14.57</strain>
    </source>
</reference>
<name>A0ABX2HWZ7_ANAHA</name>
<dbReference type="RefSeq" id="WP_044922103.1">
    <property type="nucleotide sequence ID" value="NZ_BAABXM010000001.1"/>
</dbReference>
<proteinExistence type="predicted"/>
<dbReference type="Pfam" id="PF12784">
    <property type="entry name" value="PDDEXK_2"/>
    <property type="match status" value="1"/>
</dbReference>
<dbReference type="EMBL" id="JAAITB010000012">
    <property type="protein sequence ID" value="NSJ79264.1"/>
    <property type="molecule type" value="Genomic_DNA"/>
</dbReference>
<dbReference type="NCBIfam" id="TIGR01784">
    <property type="entry name" value="T_den_put_tspse"/>
    <property type="match status" value="1"/>
</dbReference>